<gene>
    <name evidence="1" type="ORF">C9J12_22945</name>
</gene>
<dbReference type="Proteomes" id="UP000240987">
    <property type="component" value="Unassembled WGS sequence"/>
</dbReference>
<keyword evidence="2" id="KW-1185">Reference proteome</keyword>
<evidence type="ECO:0000313" key="2">
    <source>
        <dbReference type="Proteomes" id="UP000240987"/>
    </source>
</evidence>
<organism evidence="1 2">
    <name type="scientific">Photobacterium frigidiphilum</name>
    <dbReference type="NCBI Taxonomy" id="264736"/>
    <lineage>
        <taxon>Bacteria</taxon>
        <taxon>Pseudomonadati</taxon>
        <taxon>Pseudomonadota</taxon>
        <taxon>Gammaproteobacteria</taxon>
        <taxon>Vibrionales</taxon>
        <taxon>Vibrionaceae</taxon>
        <taxon>Photobacterium</taxon>
    </lineage>
</organism>
<dbReference type="PROSITE" id="PS51257">
    <property type="entry name" value="PROKAR_LIPOPROTEIN"/>
    <property type="match status" value="1"/>
</dbReference>
<dbReference type="EMBL" id="PYMJ01000031">
    <property type="protein sequence ID" value="PSU45422.1"/>
    <property type="molecule type" value="Genomic_DNA"/>
</dbReference>
<dbReference type="AlphaFoldDB" id="A0A2T3J9E8"/>
<dbReference type="OrthoDB" id="5760979at2"/>
<evidence type="ECO:0000313" key="1">
    <source>
        <dbReference type="EMBL" id="PSU45422.1"/>
    </source>
</evidence>
<comment type="caution">
    <text evidence="1">The sequence shown here is derived from an EMBL/GenBank/DDBJ whole genome shotgun (WGS) entry which is preliminary data.</text>
</comment>
<dbReference type="RefSeq" id="WP_107244831.1">
    <property type="nucleotide sequence ID" value="NZ_PYMJ01000031.1"/>
</dbReference>
<name>A0A2T3J9E8_9GAMM</name>
<accession>A0A2T3J9E8</accession>
<sequence length="354" mass="40969">MSKSILQYHMLGLFFSIALLTGCERNSTEVAFQSYHDRLASVLDVDTKPPPTTSMIPFPDVRELTLPNPDVRISLLNAYELRKCDLFHLIAERNSILGKVQDRTHQLQYELLLINGLNRCIAIFDNQSILDNQSALHTELVLLETLKQQQLPHHLWNMVVGGKEWRQQFSPVSVTFELNHFPGFVENQEAFRNIAGITTNILTKMPTSKQSIDALLYHQEQIHLFRYYGQLFYSMTRARDWLLATTALLEAQENTISCGLNRNQQKATYLRNVFFKFFAEPIQPYLAELDSQYQQLQPDLITAFSIISPPLDAFTPYHRTYIEGQLHASFRAATLKHVKFWQRTFKRCSIKLGN</sequence>
<protein>
    <submittedName>
        <fullName evidence="1">DUF3080 domain-containing protein</fullName>
    </submittedName>
</protein>
<dbReference type="Pfam" id="PF11279">
    <property type="entry name" value="DUF3080"/>
    <property type="match status" value="1"/>
</dbReference>
<reference evidence="1 2" key="1">
    <citation type="submission" date="2018-01" db="EMBL/GenBank/DDBJ databases">
        <title>Whole genome sequencing of Histamine producing bacteria.</title>
        <authorList>
            <person name="Butler K."/>
        </authorList>
    </citation>
    <scope>NUCLEOTIDE SEQUENCE [LARGE SCALE GENOMIC DNA]</scope>
    <source>
        <strain evidence="1 2">JCM 12947</strain>
    </source>
</reference>
<dbReference type="InterPro" id="IPR021431">
    <property type="entry name" value="DUF3080"/>
</dbReference>
<proteinExistence type="predicted"/>